<keyword evidence="14" id="KW-1185">Reference proteome</keyword>
<dbReference type="AlphaFoldDB" id="A0A0M3HYN0"/>
<feature type="transmembrane region" description="Helical" evidence="12">
    <location>
        <begin position="309"/>
        <end position="332"/>
    </location>
</feature>
<evidence type="ECO:0000256" key="9">
    <source>
        <dbReference type="ARBA" id="ARBA00023098"/>
    </source>
</evidence>
<dbReference type="Proteomes" id="UP000036681">
    <property type="component" value="Unplaced"/>
</dbReference>
<keyword evidence="7 12" id="KW-0256">Endoplasmic reticulum</keyword>
<dbReference type="PANTHER" id="PTHR15362">
    <property type="entry name" value="PHOSPHATIDYLINOSITOL SYNTHASE"/>
    <property type="match status" value="1"/>
</dbReference>
<organism evidence="14 15">
    <name type="scientific">Ascaris lumbricoides</name>
    <name type="common">Giant roundworm</name>
    <dbReference type="NCBI Taxonomy" id="6252"/>
    <lineage>
        <taxon>Eukaryota</taxon>
        <taxon>Metazoa</taxon>
        <taxon>Ecdysozoa</taxon>
        <taxon>Nematoda</taxon>
        <taxon>Chromadorea</taxon>
        <taxon>Rhabditida</taxon>
        <taxon>Spirurina</taxon>
        <taxon>Ascaridomorpha</taxon>
        <taxon>Ascaridoidea</taxon>
        <taxon>Ascarididae</taxon>
        <taxon>Ascaris</taxon>
    </lineage>
</organism>
<keyword evidence="9 12" id="KW-0443">Lipid metabolism</keyword>
<keyword evidence="6 12" id="KW-0812">Transmembrane</keyword>
<feature type="transmembrane region" description="Helical" evidence="12">
    <location>
        <begin position="448"/>
        <end position="466"/>
    </location>
</feature>
<evidence type="ECO:0000256" key="4">
    <source>
        <dbReference type="ARBA" id="ARBA00008671"/>
    </source>
</evidence>
<accession>A0A0M3HYN0</accession>
<reference evidence="15" key="1">
    <citation type="submission" date="2016-05" db="UniProtKB">
        <authorList>
            <consortium name="WormBaseParasite"/>
        </authorList>
    </citation>
    <scope>IDENTIFICATION</scope>
</reference>
<comment type="pathway">
    <text evidence="3">Lipid metabolism.</text>
</comment>
<evidence type="ECO:0000256" key="1">
    <source>
        <dbReference type="ARBA" id="ARBA00004477"/>
    </source>
</evidence>
<evidence type="ECO:0000313" key="14">
    <source>
        <dbReference type="Proteomes" id="UP000036681"/>
    </source>
</evidence>
<keyword evidence="8 12" id="KW-1133">Transmembrane helix</keyword>
<comment type="catalytic activity">
    <reaction evidence="12">
        <text>a 1,2-diacyl-sn-glycero-3-phosphoethanolamine + L-serine = a 1,2-diacyl-sn-glycero-3-phospho-L-serine + ethanolamine</text>
        <dbReference type="Rhea" id="RHEA:27606"/>
        <dbReference type="ChEBI" id="CHEBI:33384"/>
        <dbReference type="ChEBI" id="CHEBI:57262"/>
        <dbReference type="ChEBI" id="CHEBI:57603"/>
        <dbReference type="ChEBI" id="CHEBI:64612"/>
        <dbReference type="EC" id="2.7.8.29"/>
    </reaction>
</comment>
<dbReference type="GO" id="GO:0006659">
    <property type="term" value="P:phosphatidylserine biosynthetic process"/>
    <property type="evidence" value="ECO:0007669"/>
    <property type="project" value="UniProtKB-UniRule"/>
</dbReference>
<keyword evidence="11 12" id="KW-1208">Phospholipid metabolism</keyword>
<protein>
    <recommendedName>
        <fullName evidence="12">Phosphatidylserine synthase</fullName>
        <ecNumber evidence="12">2.7.8.29</ecNumber>
    </recommendedName>
    <alternativeName>
        <fullName evidence="12">Serine-exchange enzyme</fullName>
    </alternativeName>
</protein>
<feature type="transmembrane region" description="Helical" evidence="12">
    <location>
        <begin position="413"/>
        <end position="436"/>
    </location>
</feature>
<evidence type="ECO:0000256" key="5">
    <source>
        <dbReference type="ARBA" id="ARBA00022679"/>
    </source>
</evidence>
<comment type="function">
    <text evidence="12">Catalyzes a base-exchange reaction in which the polar head group of phosphatidylethanolamine (PE) is replaced by L-serine.</text>
</comment>
<keyword evidence="10 12" id="KW-0472">Membrane</keyword>
<dbReference type="GO" id="GO:0106245">
    <property type="term" value="F:L-serine-phosphatidylethanolamine phosphatidyltransferase activity"/>
    <property type="evidence" value="ECO:0007669"/>
    <property type="project" value="UniProtKB-UniRule"/>
</dbReference>
<sequence length="547" mass="64040">LRCVGGQVESCDLNFKFRYAKEELAQKRLLAAFKAWNLQQNVRLFVTLDSFDGELSEVLLSDTLRKVLSTQRFVIVHGLPVLQHCFADVHEAKSGEGFRKTPFTHIQTEVMFEMNDMRGIDCRGAVVVMQRIVKGDSPKCEEESSKVEASSGRSRSFTDEHSDETEETSLYTTSSSHMRRRSRTEVERIYYQMINERVVNDVTLEFFYKPHTFALFQNFSDIKLVLKWLDPEGLSREKLEEKAYAVNCSDVTLERIWSYMDIFVVGHFLGWAMKALLIRHSIICWYISIAWEITEVVFAHLLPNFQECWWDAIVLDVLLCNGLGIWFGTWVARFFEMRQFHWESIKDIKTTRGKLKRAVLQFTPESWIKVDWYNNFALRRTLAIYAFVMIWLISELNTFFLKHIFAVDTSHPLVFWRIVLIAFVSAPSIRQFYLFATDPRVKRMGMQSWVYLAVCALEAAICIKFGRPKFPHIKITFILIWIAFLVSEILFIEILAYLILRNSGRGRRLMISWCRLRQYRVISINMPNSAATYASNKLEVEQLESCY</sequence>
<feature type="transmembrane region" description="Helical" evidence="12">
    <location>
        <begin position="256"/>
        <end position="276"/>
    </location>
</feature>
<comment type="similarity">
    <text evidence="4 12">Belongs to the phosphatidyl serine synthase family.</text>
</comment>
<dbReference type="InterPro" id="IPR004277">
    <property type="entry name" value="PSS"/>
</dbReference>
<dbReference type="WBParaSite" id="ALUE_0000865201-mRNA-1">
    <property type="protein sequence ID" value="ALUE_0000865201-mRNA-1"/>
    <property type="gene ID" value="ALUE_0000865201"/>
</dbReference>
<comment type="subcellular location">
    <subcellularLocation>
        <location evidence="1 12">Endoplasmic reticulum membrane</location>
        <topology evidence="1 12">Multi-pass membrane protein</topology>
    </subcellularLocation>
</comment>
<evidence type="ECO:0000256" key="11">
    <source>
        <dbReference type="ARBA" id="ARBA00023264"/>
    </source>
</evidence>
<dbReference type="Pfam" id="PF03034">
    <property type="entry name" value="PSS"/>
    <property type="match status" value="1"/>
</dbReference>
<evidence type="ECO:0000256" key="10">
    <source>
        <dbReference type="ARBA" id="ARBA00023136"/>
    </source>
</evidence>
<dbReference type="PANTHER" id="PTHR15362:SF39">
    <property type="entry name" value="PHOSPHATIDYLSERINE SYNTHASE"/>
    <property type="match status" value="1"/>
</dbReference>
<evidence type="ECO:0000313" key="15">
    <source>
        <dbReference type="WBParaSite" id="ALUE_0000865201-mRNA-1"/>
    </source>
</evidence>
<evidence type="ECO:0000256" key="12">
    <source>
        <dbReference type="RuleBase" id="RU368094"/>
    </source>
</evidence>
<keyword evidence="5 12" id="KW-0808">Transferase</keyword>
<dbReference type="EC" id="2.7.8.29" evidence="12"/>
<evidence type="ECO:0000256" key="6">
    <source>
        <dbReference type="ARBA" id="ARBA00022692"/>
    </source>
</evidence>
<name>A0A0M3HYN0_ASCLU</name>
<feature type="region of interest" description="Disordered" evidence="13">
    <location>
        <begin position="139"/>
        <end position="178"/>
    </location>
</feature>
<proteinExistence type="inferred from homology"/>
<evidence type="ECO:0000256" key="13">
    <source>
        <dbReference type="SAM" id="MobiDB-lite"/>
    </source>
</evidence>
<comment type="pathway">
    <text evidence="2 12">Phospholipid metabolism; phosphatidylserine biosynthesis.</text>
</comment>
<feature type="transmembrane region" description="Helical" evidence="12">
    <location>
        <begin position="478"/>
        <end position="500"/>
    </location>
</feature>
<evidence type="ECO:0000256" key="7">
    <source>
        <dbReference type="ARBA" id="ARBA00022824"/>
    </source>
</evidence>
<feature type="transmembrane region" description="Helical" evidence="12">
    <location>
        <begin position="382"/>
        <end position="401"/>
    </location>
</feature>
<dbReference type="UniPathway" id="UPA00948"/>
<evidence type="ECO:0000256" key="8">
    <source>
        <dbReference type="ARBA" id="ARBA00022989"/>
    </source>
</evidence>
<keyword evidence="12" id="KW-0594">Phospholipid biosynthesis</keyword>
<evidence type="ECO:0000256" key="2">
    <source>
        <dbReference type="ARBA" id="ARBA00004916"/>
    </source>
</evidence>
<keyword evidence="12" id="KW-0444">Lipid biosynthesis</keyword>
<feature type="transmembrane region" description="Helical" evidence="12">
    <location>
        <begin position="283"/>
        <end position="303"/>
    </location>
</feature>
<dbReference type="GO" id="GO:0005789">
    <property type="term" value="C:endoplasmic reticulum membrane"/>
    <property type="evidence" value="ECO:0007669"/>
    <property type="project" value="UniProtKB-SubCell"/>
</dbReference>
<evidence type="ECO:0000256" key="3">
    <source>
        <dbReference type="ARBA" id="ARBA00005189"/>
    </source>
</evidence>